<dbReference type="AlphaFoldDB" id="A0A8J3J1T2"/>
<keyword evidence="4" id="KW-1185">Reference proteome</keyword>
<dbReference type="Proteomes" id="UP000612808">
    <property type="component" value="Unassembled WGS sequence"/>
</dbReference>
<name>A0A8J3J1T2_9ACTN</name>
<evidence type="ECO:0000313" key="3">
    <source>
        <dbReference type="EMBL" id="GID12975.1"/>
    </source>
</evidence>
<dbReference type="EMBL" id="BOMB01000021">
    <property type="protein sequence ID" value="GID12975.1"/>
    <property type="molecule type" value="Genomic_DNA"/>
</dbReference>
<evidence type="ECO:0000256" key="1">
    <source>
        <dbReference type="SAM" id="MobiDB-lite"/>
    </source>
</evidence>
<evidence type="ECO:0000259" key="2">
    <source>
        <dbReference type="Pfam" id="PF04149"/>
    </source>
</evidence>
<feature type="region of interest" description="Disordered" evidence="1">
    <location>
        <begin position="1"/>
        <end position="22"/>
    </location>
</feature>
<dbReference type="Pfam" id="PF04149">
    <property type="entry name" value="DUF397"/>
    <property type="match status" value="1"/>
</dbReference>
<dbReference type="RefSeq" id="WP_203659510.1">
    <property type="nucleotide sequence ID" value="NZ_BAAAZM010000008.1"/>
</dbReference>
<protein>
    <recommendedName>
        <fullName evidence="2">DUF397 domain-containing protein</fullName>
    </recommendedName>
</protein>
<accession>A0A8J3J1T2</accession>
<reference evidence="3" key="1">
    <citation type="submission" date="2021-01" db="EMBL/GenBank/DDBJ databases">
        <title>Whole genome shotgun sequence of Actinocatenispora rupis NBRC 107355.</title>
        <authorList>
            <person name="Komaki H."/>
            <person name="Tamura T."/>
        </authorList>
    </citation>
    <scope>NUCLEOTIDE SEQUENCE</scope>
    <source>
        <strain evidence="3">NBRC 107355</strain>
    </source>
</reference>
<proteinExistence type="predicted"/>
<gene>
    <name evidence="3" type="ORF">Aru02nite_38640</name>
</gene>
<evidence type="ECO:0000313" key="4">
    <source>
        <dbReference type="Proteomes" id="UP000612808"/>
    </source>
</evidence>
<comment type="caution">
    <text evidence="3">The sequence shown here is derived from an EMBL/GenBank/DDBJ whole genome shotgun (WGS) entry which is preliminary data.</text>
</comment>
<sequence>MARDELRWRKSTRSGTQGGNCVEVASADGSWHVRDSKDPDGGTLTVHSGQWSAFLDCVRRGTLTAYR</sequence>
<dbReference type="InterPro" id="IPR007278">
    <property type="entry name" value="DUF397"/>
</dbReference>
<organism evidence="3 4">
    <name type="scientific">Actinocatenispora rupis</name>
    <dbReference type="NCBI Taxonomy" id="519421"/>
    <lineage>
        <taxon>Bacteria</taxon>
        <taxon>Bacillati</taxon>
        <taxon>Actinomycetota</taxon>
        <taxon>Actinomycetes</taxon>
        <taxon>Micromonosporales</taxon>
        <taxon>Micromonosporaceae</taxon>
        <taxon>Actinocatenispora</taxon>
    </lineage>
</organism>
<feature type="domain" description="DUF397" evidence="2">
    <location>
        <begin position="6"/>
        <end position="59"/>
    </location>
</feature>